<dbReference type="Gene3D" id="1.10.287.110">
    <property type="entry name" value="DnaJ domain"/>
    <property type="match status" value="1"/>
</dbReference>
<dbReference type="PANTHER" id="PTHR43096:SF52">
    <property type="entry name" value="DNAJ HOMOLOG 1, MITOCHONDRIAL-RELATED"/>
    <property type="match status" value="1"/>
</dbReference>
<evidence type="ECO:0000256" key="4">
    <source>
        <dbReference type="SAM" id="MobiDB-lite"/>
    </source>
</evidence>
<dbReference type="FunFam" id="2.60.260.20:FF:000008">
    <property type="entry name" value="Curved DNA-binding protein"/>
    <property type="match status" value="1"/>
</dbReference>
<gene>
    <name evidence="6" type="ORF">SAMN05421829_109159</name>
</gene>
<dbReference type="PRINTS" id="PR00625">
    <property type="entry name" value="JDOMAIN"/>
</dbReference>
<proteinExistence type="predicted"/>
<dbReference type="PROSITE" id="PS50076">
    <property type="entry name" value="DNAJ_2"/>
    <property type="match status" value="1"/>
</dbReference>
<dbReference type="GO" id="GO:0005737">
    <property type="term" value="C:cytoplasm"/>
    <property type="evidence" value="ECO:0007669"/>
    <property type="project" value="TreeGrafter"/>
</dbReference>
<dbReference type="AlphaFoldDB" id="A0A1N6XY33"/>
<dbReference type="CDD" id="cd10747">
    <property type="entry name" value="DnaJ_C"/>
    <property type="match status" value="1"/>
</dbReference>
<dbReference type="InterPro" id="IPR008971">
    <property type="entry name" value="HSP40/DnaJ_pept-bd"/>
</dbReference>
<dbReference type="GO" id="GO:0003677">
    <property type="term" value="F:DNA binding"/>
    <property type="evidence" value="ECO:0007669"/>
    <property type="project" value="UniProtKB-KW"/>
</dbReference>
<feature type="region of interest" description="Disordered" evidence="4">
    <location>
        <begin position="74"/>
        <end position="95"/>
    </location>
</feature>
<name>A0A1N6XY33_9RHOO</name>
<dbReference type="Proteomes" id="UP000186819">
    <property type="component" value="Unassembled WGS sequence"/>
</dbReference>
<dbReference type="OrthoDB" id="9779889at2"/>
<dbReference type="Pfam" id="PF00226">
    <property type="entry name" value="DnaJ"/>
    <property type="match status" value="1"/>
</dbReference>
<dbReference type="GO" id="GO:0051082">
    <property type="term" value="F:unfolded protein binding"/>
    <property type="evidence" value="ECO:0007669"/>
    <property type="project" value="InterPro"/>
</dbReference>
<organism evidence="6 7">
    <name type="scientific">Aromatoleum tolulyticum</name>
    <dbReference type="NCBI Taxonomy" id="34027"/>
    <lineage>
        <taxon>Bacteria</taxon>
        <taxon>Pseudomonadati</taxon>
        <taxon>Pseudomonadota</taxon>
        <taxon>Betaproteobacteria</taxon>
        <taxon>Rhodocyclales</taxon>
        <taxon>Rhodocyclaceae</taxon>
        <taxon>Aromatoleum</taxon>
    </lineage>
</organism>
<dbReference type="PANTHER" id="PTHR43096">
    <property type="entry name" value="DNAJ HOMOLOG 1, MITOCHONDRIAL-RELATED"/>
    <property type="match status" value="1"/>
</dbReference>
<evidence type="ECO:0000313" key="7">
    <source>
        <dbReference type="Proteomes" id="UP000186819"/>
    </source>
</evidence>
<dbReference type="Gene3D" id="2.60.260.20">
    <property type="entry name" value="Urease metallochaperone UreE, N-terminal domain"/>
    <property type="match status" value="2"/>
</dbReference>
<dbReference type="STRING" id="34027.SAMN05421829_109159"/>
<dbReference type="SUPFAM" id="SSF46565">
    <property type="entry name" value="Chaperone J-domain"/>
    <property type="match status" value="1"/>
</dbReference>
<dbReference type="InterPro" id="IPR036869">
    <property type="entry name" value="J_dom_sf"/>
</dbReference>
<evidence type="ECO:0000256" key="1">
    <source>
        <dbReference type="ARBA" id="ARBA00022490"/>
    </source>
</evidence>
<keyword evidence="7" id="KW-1185">Reference proteome</keyword>
<dbReference type="SUPFAM" id="SSF49493">
    <property type="entry name" value="HSP40/DnaJ peptide-binding domain"/>
    <property type="match status" value="2"/>
</dbReference>
<keyword evidence="1" id="KW-0963">Cytoplasm</keyword>
<dbReference type="EMBL" id="FTMD01000009">
    <property type="protein sequence ID" value="SIR07141.1"/>
    <property type="molecule type" value="Genomic_DNA"/>
</dbReference>
<dbReference type="InterPro" id="IPR002939">
    <property type="entry name" value="DnaJ_C"/>
</dbReference>
<evidence type="ECO:0000259" key="5">
    <source>
        <dbReference type="PROSITE" id="PS50076"/>
    </source>
</evidence>
<reference evidence="7" key="1">
    <citation type="submission" date="2017-01" db="EMBL/GenBank/DDBJ databases">
        <authorList>
            <person name="Varghese N."/>
            <person name="Submissions S."/>
        </authorList>
    </citation>
    <scope>NUCLEOTIDE SEQUENCE [LARGE SCALE GENOMIC DNA]</scope>
    <source>
        <strain evidence="7">ATCC 51758</strain>
    </source>
</reference>
<evidence type="ECO:0000256" key="3">
    <source>
        <dbReference type="ARBA" id="ARBA00023186"/>
    </source>
</evidence>
<protein>
    <submittedName>
        <fullName evidence="6">Curved DNA-binding protein</fullName>
    </submittedName>
</protein>
<evidence type="ECO:0000313" key="6">
    <source>
        <dbReference type="EMBL" id="SIR07141.1"/>
    </source>
</evidence>
<dbReference type="InterPro" id="IPR001623">
    <property type="entry name" value="DnaJ_domain"/>
</dbReference>
<keyword evidence="2 6" id="KW-0238">DNA-binding</keyword>
<sequence length="313" mass="34458">MEFRDYYQILGVAKTATTDEVKKAYRRLARKYHPDVSKEPEAEKHMKEVNEANAVLSDPEKRAAYDQLGSRYRAGQEFQPPPDWDAGFEFSGPGPSPADDADFSDFFANLFGHTGRARHGADDFRMRGQDRHAKILIDLADTYHGATRTITLHVPQADEHGRVGVRAHTLHVRIPKGVKEGQHIRLSGQGSPGLGGSPAGDLFLEVQFAPDARYRIEGRDVFQTIPVTPWEAALGASIEAPTPSGPVQVKVPGGSQSGRKLRLKGRGIPGTPPGDLYLVLDVVLPPADSDKAREIYATMARELDFDPRGKMRE</sequence>
<dbReference type="RefSeq" id="WP_076602883.1">
    <property type="nucleotide sequence ID" value="NZ_FTMD01000009.1"/>
</dbReference>
<dbReference type="GO" id="GO:0042026">
    <property type="term" value="P:protein refolding"/>
    <property type="evidence" value="ECO:0007669"/>
    <property type="project" value="TreeGrafter"/>
</dbReference>
<feature type="region of interest" description="Disordered" evidence="4">
    <location>
        <begin position="239"/>
        <end position="259"/>
    </location>
</feature>
<evidence type="ECO:0000256" key="2">
    <source>
        <dbReference type="ARBA" id="ARBA00023125"/>
    </source>
</evidence>
<keyword evidence="3" id="KW-0143">Chaperone</keyword>
<dbReference type="SMART" id="SM00271">
    <property type="entry name" value="DnaJ"/>
    <property type="match status" value="1"/>
</dbReference>
<feature type="domain" description="J" evidence="5">
    <location>
        <begin position="5"/>
        <end position="69"/>
    </location>
</feature>
<dbReference type="CDD" id="cd06257">
    <property type="entry name" value="DnaJ"/>
    <property type="match status" value="1"/>
</dbReference>
<dbReference type="Pfam" id="PF01556">
    <property type="entry name" value="DnaJ_C"/>
    <property type="match status" value="1"/>
</dbReference>
<accession>A0A1N6XY33</accession>